<feature type="transmembrane region" description="Helical" evidence="1">
    <location>
        <begin position="214"/>
        <end position="239"/>
    </location>
</feature>
<evidence type="ECO:0000256" key="1">
    <source>
        <dbReference type="SAM" id="Phobius"/>
    </source>
</evidence>
<keyword evidence="1" id="KW-1133">Transmembrane helix</keyword>
<feature type="transmembrane region" description="Helical" evidence="1">
    <location>
        <begin position="21"/>
        <end position="38"/>
    </location>
</feature>
<evidence type="ECO:0000313" key="3">
    <source>
        <dbReference type="EMBL" id="MFD1456075.1"/>
    </source>
</evidence>
<evidence type="ECO:0000313" key="4">
    <source>
        <dbReference type="Proteomes" id="UP001597189"/>
    </source>
</evidence>
<dbReference type="Gene3D" id="3.20.20.190">
    <property type="entry name" value="Phosphatidylinositol (PI) phosphodiesterase"/>
    <property type="match status" value="1"/>
</dbReference>
<dbReference type="PROSITE" id="PS51704">
    <property type="entry name" value="GP_PDE"/>
    <property type="match status" value="1"/>
</dbReference>
<feature type="transmembrane region" description="Helical" evidence="1">
    <location>
        <begin position="175"/>
        <end position="202"/>
    </location>
</feature>
<feature type="transmembrane region" description="Helical" evidence="1">
    <location>
        <begin position="92"/>
        <end position="115"/>
    </location>
</feature>
<comment type="caution">
    <text evidence="3">The sequence shown here is derived from an EMBL/GenBank/DDBJ whole genome shotgun (WGS) entry which is preliminary data.</text>
</comment>
<feature type="transmembrane region" description="Helical" evidence="1">
    <location>
        <begin position="135"/>
        <end position="154"/>
    </location>
</feature>
<sequence length="534" mass="59719">MRSWRNELKRAWTIGIQGPNLALGWGLAVLLFTGLRLLGQVPGWSVAGIALILLTLIVGAWQLTQLTLTLIGRRPAAWQSWQLVWRNKGTWLFVELGLIILTLPFGLWGLSSRLLVRLPVPAMWVNAVGLHRRPVGIVVAIIYVVVAGYCLLWGPRHFRRLTPQISHPGTWRQMVGALLVTAGLTLAWLIWAELFVGLNWWWGPHLGAGSARFLAWGSLGLILLGLLLVTSLSIITLVWSWCGQPSVTSSRSPRRQLGALVGVIVFAAACISTQAIYQTPQFSPMALISHRGVDHGHGVQNTLGALRYVSRQHPTYVEMDLHEARDHQWVVLHDENLATLAGRNVTPHSLTLAQLQRLTVHENGYHDHLVSWSTYLRTAERLHQPLLVEIKTTPADSQGMAARFAREYGPRLAADHSAVHSLDYRVVTQVKRTTPQLRVGYITPFNWVAPSSIPADFYSFQRISVSQQFILAAHQLGAKAYLWTPDSRSTMTRMWALGADGQITNELSRLRGVSQQRPAANWWAVLQNFVFSYL</sequence>
<reference evidence="4" key="1">
    <citation type="journal article" date="2019" name="Int. J. Syst. Evol. Microbiol.">
        <title>The Global Catalogue of Microorganisms (GCM) 10K type strain sequencing project: providing services to taxonomists for standard genome sequencing and annotation.</title>
        <authorList>
            <consortium name="The Broad Institute Genomics Platform"/>
            <consortium name="The Broad Institute Genome Sequencing Center for Infectious Disease"/>
            <person name="Wu L."/>
            <person name="Ma J."/>
        </authorList>
    </citation>
    <scope>NUCLEOTIDE SEQUENCE [LARGE SCALE GENOMIC DNA]</scope>
    <source>
        <strain evidence="4">CCM 8979</strain>
    </source>
</reference>
<keyword evidence="1" id="KW-0472">Membrane</keyword>
<evidence type="ECO:0000259" key="2">
    <source>
        <dbReference type="PROSITE" id="PS51704"/>
    </source>
</evidence>
<gene>
    <name evidence="3" type="ORF">ACFQ44_10395</name>
</gene>
<accession>A0ABW4D6A3</accession>
<dbReference type="Proteomes" id="UP001597189">
    <property type="component" value="Unassembled WGS sequence"/>
</dbReference>
<keyword evidence="4" id="KW-1185">Reference proteome</keyword>
<keyword evidence="1" id="KW-0812">Transmembrane</keyword>
<dbReference type="InterPro" id="IPR030395">
    <property type="entry name" value="GP_PDE_dom"/>
</dbReference>
<organism evidence="3 4">
    <name type="scientific">Levilactobacillus lanxiensis</name>
    <dbReference type="NCBI Taxonomy" id="2799568"/>
    <lineage>
        <taxon>Bacteria</taxon>
        <taxon>Bacillati</taxon>
        <taxon>Bacillota</taxon>
        <taxon>Bacilli</taxon>
        <taxon>Lactobacillales</taxon>
        <taxon>Lactobacillaceae</taxon>
        <taxon>Levilactobacillus</taxon>
    </lineage>
</organism>
<dbReference type="RefSeq" id="WP_236000765.1">
    <property type="nucleotide sequence ID" value="NZ_BOLN01000008.1"/>
</dbReference>
<dbReference type="PANTHER" id="PTHR46211">
    <property type="entry name" value="GLYCEROPHOSPHORYL DIESTER PHOSPHODIESTERASE"/>
    <property type="match status" value="1"/>
</dbReference>
<dbReference type="InterPro" id="IPR017946">
    <property type="entry name" value="PLC-like_Pdiesterase_TIM-brl"/>
</dbReference>
<name>A0ABW4D6A3_9LACO</name>
<proteinExistence type="predicted"/>
<protein>
    <submittedName>
        <fullName evidence="3">Glycerophosphodiester phosphodiesterase</fullName>
    </submittedName>
</protein>
<dbReference type="Pfam" id="PF03009">
    <property type="entry name" value="GDPD"/>
    <property type="match status" value="1"/>
</dbReference>
<dbReference type="EMBL" id="JBHTOD010000008">
    <property type="protein sequence ID" value="MFD1456075.1"/>
    <property type="molecule type" value="Genomic_DNA"/>
</dbReference>
<dbReference type="SUPFAM" id="SSF51695">
    <property type="entry name" value="PLC-like phosphodiesterases"/>
    <property type="match status" value="1"/>
</dbReference>
<dbReference type="CDD" id="cd08579">
    <property type="entry name" value="GDPD_memb_like"/>
    <property type="match status" value="1"/>
</dbReference>
<feature type="transmembrane region" description="Helical" evidence="1">
    <location>
        <begin position="259"/>
        <end position="277"/>
    </location>
</feature>
<feature type="transmembrane region" description="Helical" evidence="1">
    <location>
        <begin position="44"/>
        <end position="71"/>
    </location>
</feature>
<dbReference type="PANTHER" id="PTHR46211:SF8">
    <property type="entry name" value="PHOSPHODIESTERASE"/>
    <property type="match status" value="1"/>
</dbReference>
<feature type="domain" description="GP-PDE" evidence="2">
    <location>
        <begin position="285"/>
        <end position="514"/>
    </location>
</feature>